<comment type="similarity">
    <text evidence="1">Belongs to the MDM20/NAA25 family.</text>
</comment>
<sequence length="691" mass="77568">MQQPVHFLFYRILSLHQKAGNHALVIERCISELKNDPDDWTLWTFLFDSAFERMKEETCSAEEKNTLIDRLVERVLSLIEKARTLGTGDRVRGIYLARLTLITRLLEQQLALRNQLGTLPLGEPLDHLVEYVSMFHAKPCRFTDIRSFVSLLGEHQIEPFLQRIAAIVDDVRKKSDNNSEIIAEDVKWADIVCSRLRRAVATDEHMSALEKRTLCAHMVDMVQRCADSDLAAAAYAQLAAHLLWDLYTESGYLLFGLLEQYGRFNAGIIYYTELSVLFDQTEKEISECLTTAYKNGNFPQVPRLVEFLSKITKSIIAVGADIQSRALSACFAIEKIEHVVDTLNGDHEPIDFSVVEDNRDFNVIPSLNSGNPSKLIEEVKQRSYFEQVDSMKLRDLLLKCVASIAAAKSTSTHMTSLLTQLRKHRDHCQHAYADSIPQPELLQSPPPVFVGNFVSGAHIPLIDALLSSAIKLMKIIENTNSEGIVPIDEKLEDELPIVIQELVTRVAEGDLPPPGPLRMHIRIRHCSFALHTFALASIAVKLIERRLEGVIATSGVAEGDLPPPGPLRMHIRIRHCSFALHTFALASIAVKLIERRLEGGARKHTALLRMNEVRASIHRGVRAVDELLIECQNALNADDLIPDISEHNTEEFTRILLSQKANVDSAIVASYAGSLSDMRETVDRVLNPPWA</sequence>
<evidence type="ECO:0000313" key="3">
    <source>
        <dbReference type="Proteomes" id="UP000036681"/>
    </source>
</evidence>
<keyword evidence="3" id="KW-1185">Reference proteome</keyword>
<dbReference type="Pfam" id="PF09797">
    <property type="entry name" value="NatB_MDM20"/>
    <property type="match status" value="2"/>
</dbReference>
<accession>A0A9J2Q1Y4</accession>
<evidence type="ECO:0000256" key="1">
    <source>
        <dbReference type="ARBA" id="ARBA00006298"/>
    </source>
</evidence>
<evidence type="ECO:0000256" key="2">
    <source>
        <dbReference type="ARBA" id="ARBA00022803"/>
    </source>
</evidence>
<dbReference type="PANTHER" id="PTHR22767">
    <property type="entry name" value="N-TERMINAL ACETYLTRANSFERASE-RELATED"/>
    <property type="match status" value="1"/>
</dbReference>
<dbReference type="AlphaFoldDB" id="A0A9J2Q1Y4"/>
<name>A0A9J2Q1Y4_ASCLU</name>
<dbReference type="InterPro" id="IPR019183">
    <property type="entry name" value="NAA25_NatB_aux_su"/>
</dbReference>
<reference evidence="4" key="1">
    <citation type="submission" date="2023-03" db="UniProtKB">
        <authorList>
            <consortium name="WormBaseParasite"/>
        </authorList>
    </citation>
    <scope>IDENTIFICATION</scope>
</reference>
<proteinExistence type="inferred from homology"/>
<evidence type="ECO:0000313" key="4">
    <source>
        <dbReference type="WBParaSite" id="ALUE_0001641601-mRNA-1"/>
    </source>
</evidence>
<dbReference type="Proteomes" id="UP000036681">
    <property type="component" value="Unplaced"/>
</dbReference>
<protein>
    <submittedName>
        <fullName evidence="4">Nucleoporin Nup133/Nup155-like C-terminal domain-containing protein</fullName>
    </submittedName>
</protein>
<keyword evidence="2" id="KW-0802">TPR repeat</keyword>
<organism evidence="3 4">
    <name type="scientific">Ascaris lumbricoides</name>
    <name type="common">Giant roundworm</name>
    <dbReference type="NCBI Taxonomy" id="6252"/>
    <lineage>
        <taxon>Eukaryota</taxon>
        <taxon>Metazoa</taxon>
        <taxon>Ecdysozoa</taxon>
        <taxon>Nematoda</taxon>
        <taxon>Chromadorea</taxon>
        <taxon>Rhabditida</taxon>
        <taxon>Spirurina</taxon>
        <taxon>Ascaridomorpha</taxon>
        <taxon>Ascaridoidea</taxon>
        <taxon>Ascarididae</taxon>
        <taxon>Ascaris</taxon>
    </lineage>
</organism>
<dbReference type="GO" id="GO:0031416">
    <property type="term" value="C:NatB complex"/>
    <property type="evidence" value="ECO:0007669"/>
    <property type="project" value="TreeGrafter"/>
</dbReference>
<dbReference type="PANTHER" id="PTHR22767:SF3">
    <property type="entry name" value="N-ALPHA-ACETYLTRANSFERASE 25, NATB AUXILIARY SUBUNIT"/>
    <property type="match status" value="1"/>
</dbReference>
<dbReference type="WBParaSite" id="ALUE_0001641601-mRNA-1">
    <property type="protein sequence ID" value="ALUE_0001641601-mRNA-1"/>
    <property type="gene ID" value="ALUE_0001641601"/>
</dbReference>